<name>A0A1F7JCF2_9BACT</name>
<proteinExistence type="predicted"/>
<evidence type="ECO:0008006" key="4">
    <source>
        <dbReference type="Google" id="ProtNLM"/>
    </source>
</evidence>
<feature type="transmembrane region" description="Helical" evidence="1">
    <location>
        <begin position="6"/>
        <end position="26"/>
    </location>
</feature>
<dbReference type="Proteomes" id="UP000177418">
    <property type="component" value="Unassembled WGS sequence"/>
</dbReference>
<comment type="caution">
    <text evidence="2">The sequence shown here is derived from an EMBL/GenBank/DDBJ whole genome shotgun (WGS) entry which is preliminary data.</text>
</comment>
<protein>
    <recommendedName>
        <fullName evidence="4">Bacterial spore germination immunoglobulin-like domain-containing protein</fullName>
    </recommendedName>
</protein>
<keyword evidence="1" id="KW-1133">Transmembrane helix</keyword>
<organism evidence="2 3">
    <name type="scientific">Candidatus Roizmanbacteria bacterium RIFCSPLOWO2_02_FULL_36_11</name>
    <dbReference type="NCBI Taxonomy" id="1802071"/>
    <lineage>
        <taxon>Bacteria</taxon>
        <taxon>Candidatus Roizmaniibacteriota</taxon>
    </lineage>
</organism>
<keyword evidence="1" id="KW-0812">Transmembrane</keyword>
<sequence>MKKETIVAVILGIAFGAIVATSLVVFTKNRSLQQKKVLIPTPIKTIVVQKEEATGFKIIEPENQAQVATDSVNIKGETAVNSVIIIQSPLDEKVFKSKEKLFDIKFPLSLGENIINITSYFQNIPTTKTINIYQIKEQI</sequence>
<keyword evidence="1" id="KW-0472">Membrane</keyword>
<gene>
    <name evidence="2" type="ORF">A3H78_03235</name>
</gene>
<dbReference type="AlphaFoldDB" id="A0A1F7JCF2"/>
<reference evidence="2 3" key="1">
    <citation type="journal article" date="2016" name="Nat. Commun.">
        <title>Thousands of microbial genomes shed light on interconnected biogeochemical processes in an aquifer system.</title>
        <authorList>
            <person name="Anantharaman K."/>
            <person name="Brown C.T."/>
            <person name="Hug L.A."/>
            <person name="Sharon I."/>
            <person name="Castelle C.J."/>
            <person name="Probst A.J."/>
            <person name="Thomas B.C."/>
            <person name="Singh A."/>
            <person name="Wilkins M.J."/>
            <person name="Karaoz U."/>
            <person name="Brodie E.L."/>
            <person name="Williams K.H."/>
            <person name="Hubbard S.S."/>
            <person name="Banfield J.F."/>
        </authorList>
    </citation>
    <scope>NUCLEOTIDE SEQUENCE [LARGE SCALE GENOMIC DNA]</scope>
</reference>
<evidence type="ECO:0000256" key="1">
    <source>
        <dbReference type="SAM" id="Phobius"/>
    </source>
</evidence>
<dbReference type="EMBL" id="MGAV01000021">
    <property type="protein sequence ID" value="OGK53293.1"/>
    <property type="molecule type" value="Genomic_DNA"/>
</dbReference>
<accession>A0A1F7JCF2</accession>
<evidence type="ECO:0000313" key="2">
    <source>
        <dbReference type="EMBL" id="OGK53293.1"/>
    </source>
</evidence>
<evidence type="ECO:0000313" key="3">
    <source>
        <dbReference type="Proteomes" id="UP000177418"/>
    </source>
</evidence>